<dbReference type="FunFam" id="3.30.1560.10:FF:000001">
    <property type="entry name" value="Protein mago nashi homolog"/>
    <property type="match status" value="1"/>
</dbReference>
<dbReference type="GeneID" id="24425129"/>
<dbReference type="KEGG" id="bmic:BMR1_03g02435"/>
<dbReference type="InterPro" id="IPR036605">
    <property type="entry name" value="Mago_nashi_sf"/>
</dbReference>
<evidence type="ECO:0000313" key="5">
    <source>
        <dbReference type="Proteomes" id="UP000002899"/>
    </source>
</evidence>
<keyword evidence="5" id="KW-1185">Reference proteome</keyword>
<dbReference type="EMBL" id="LN871598">
    <property type="protein sequence ID" value="SJK86461.1"/>
    <property type="molecule type" value="Genomic_DNA"/>
</dbReference>
<dbReference type="OrthoDB" id="6495301at2759"/>
<dbReference type="RefSeq" id="XP_021338618.1">
    <property type="nucleotide sequence ID" value="XM_021482055.1"/>
</dbReference>
<evidence type="ECO:0000256" key="1">
    <source>
        <dbReference type="ARBA" id="ARBA00004123"/>
    </source>
</evidence>
<dbReference type="GO" id="GO:0008380">
    <property type="term" value="P:RNA splicing"/>
    <property type="evidence" value="ECO:0007669"/>
    <property type="project" value="InterPro"/>
</dbReference>
<name>A0A1R4ABR2_BABMR</name>
<dbReference type="PANTHER" id="PTHR12638">
    <property type="entry name" value="PROTEIN MAGO NASHI HOMOLOG"/>
    <property type="match status" value="1"/>
</dbReference>
<comment type="similarity">
    <text evidence="2">Belongs to the mago nashi family.</text>
</comment>
<dbReference type="Gene3D" id="3.30.1560.10">
    <property type="entry name" value="Mago nashi"/>
    <property type="match status" value="1"/>
</dbReference>
<dbReference type="Proteomes" id="UP000002899">
    <property type="component" value="Chromosome III"/>
</dbReference>
<keyword evidence="3" id="KW-0539">Nucleus</keyword>
<dbReference type="GO" id="GO:0035145">
    <property type="term" value="C:exon-exon junction complex"/>
    <property type="evidence" value="ECO:0007669"/>
    <property type="project" value="InterPro"/>
</dbReference>
<gene>
    <name evidence="4" type="ORF">BMR1_03g02435</name>
</gene>
<accession>A0A1R4ABR2</accession>
<proteinExistence type="inferred from homology"/>
<dbReference type="VEuPathDB" id="PiroplasmaDB:BMR1_03g02435"/>
<evidence type="ECO:0000256" key="2">
    <source>
        <dbReference type="ARBA" id="ARBA00009270"/>
    </source>
</evidence>
<dbReference type="SUPFAM" id="SSF89817">
    <property type="entry name" value="Mago nashi protein"/>
    <property type="match status" value="1"/>
</dbReference>
<reference evidence="4 5" key="1">
    <citation type="journal article" date="2012" name="Nucleic Acids Res.">
        <title>Sequencing of the smallest Apicomplexan genome from the human pathogen Babesia microti.</title>
        <authorList>
            <person name="Cornillot E."/>
            <person name="Hadj-Kaddour K."/>
            <person name="Dassouli A."/>
            <person name="Noel B."/>
            <person name="Ranwez V."/>
            <person name="Vacherie B."/>
            <person name="Augagneur Y."/>
            <person name="Bres V."/>
            <person name="Duclos A."/>
            <person name="Randazzo S."/>
            <person name="Carcy B."/>
            <person name="Debierre-Grockiego F."/>
            <person name="Delbecq S."/>
            <person name="Moubri-Menage K."/>
            <person name="Shams-Eldin H."/>
            <person name="Usmani-Brown S."/>
            <person name="Bringaud F."/>
            <person name="Wincker P."/>
            <person name="Vivares C.P."/>
            <person name="Schwarz R.T."/>
            <person name="Schetters T.P."/>
            <person name="Krause P.J."/>
            <person name="Gorenflot A."/>
            <person name="Berry V."/>
            <person name="Barbe V."/>
            <person name="Ben Mamoun C."/>
        </authorList>
    </citation>
    <scope>NUCLEOTIDE SEQUENCE [LARGE SCALE GENOMIC DNA]</scope>
    <source>
        <strain evidence="4 5">RI</strain>
    </source>
</reference>
<organism evidence="4 5">
    <name type="scientific">Babesia microti (strain RI)</name>
    <dbReference type="NCBI Taxonomy" id="1133968"/>
    <lineage>
        <taxon>Eukaryota</taxon>
        <taxon>Sar</taxon>
        <taxon>Alveolata</taxon>
        <taxon>Apicomplexa</taxon>
        <taxon>Aconoidasida</taxon>
        <taxon>Piroplasmida</taxon>
        <taxon>Babesiidae</taxon>
        <taxon>Babesia</taxon>
    </lineage>
</organism>
<dbReference type="AlphaFoldDB" id="A0A1R4ABR2"/>
<dbReference type="PANTHER" id="PTHR12638:SF0">
    <property type="entry name" value="MAGO HOMOLOG, EXON JUNCTION COMPLEX SUBUNIT-RELATED"/>
    <property type="match status" value="1"/>
</dbReference>
<sequence length="148" mass="17133">MGDGQDFYLRYYIGHEGKFGHEFLEFEINNEGRLRYSNNSNYKNDTIIRKQAYLSGLIVDVIKGMILDSDLLNEDDSKWPRPDKIGKQELEIHMNGGNSTFITSKIGSLQEIQNCTDPNGLRIFYYLVQDLKCLIFSLISLNFRIKPV</sequence>
<comment type="subcellular location">
    <subcellularLocation>
        <location evidence="1">Nucleus</location>
    </subcellularLocation>
</comment>
<dbReference type="Pfam" id="PF02792">
    <property type="entry name" value="Mago_nashi"/>
    <property type="match status" value="1"/>
</dbReference>
<evidence type="ECO:0000256" key="3">
    <source>
        <dbReference type="ARBA" id="ARBA00023242"/>
    </source>
</evidence>
<dbReference type="InterPro" id="IPR004023">
    <property type="entry name" value="Mago_nashi"/>
</dbReference>
<protein>
    <submittedName>
        <fullName evidence="4">Protein mago nashi</fullName>
    </submittedName>
</protein>
<dbReference type="CDD" id="cd11295">
    <property type="entry name" value="Mago_nashi"/>
    <property type="match status" value="1"/>
</dbReference>
<reference evidence="4 5" key="2">
    <citation type="journal article" date="2013" name="PLoS ONE">
        <title>Whole genome mapping and re-organization of the nuclear and mitochondrial genomes of Babesia microti isolates.</title>
        <authorList>
            <person name="Cornillot E."/>
            <person name="Dassouli A."/>
            <person name="Garg A."/>
            <person name="Pachikara N."/>
            <person name="Randazzo S."/>
            <person name="Depoix D."/>
            <person name="Carcy B."/>
            <person name="Delbecq S."/>
            <person name="Frutos R."/>
            <person name="Silva J.C."/>
            <person name="Sutton R."/>
            <person name="Krause P.J."/>
            <person name="Mamoun C.B."/>
        </authorList>
    </citation>
    <scope>NUCLEOTIDE SEQUENCE [LARGE SCALE GENOMIC DNA]</scope>
    <source>
        <strain evidence="4 5">RI</strain>
    </source>
</reference>
<evidence type="ECO:0000313" key="4">
    <source>
        <dbReference type="EMBL" id="SJK86461.1"/>
    </source>
</evidence>
<reference evidence="4 5" key="3">
    <citation type="journal article" date="2016" name="Sci. Rep.">
        <title>Genome-wide diversity and gene expression profiling of Babesia microti isolates identify polymorphic genes that mediate host-pathogen interactions.</title>
        <authorList>
            <person name="Silva J.C."/>
            <person name="Cornillot E."/>
            <person name="McCracken C."/>
            <person name="Usmani-Brown S."/>
            <person name="Dwivedi A."/>
            <person name="Ifeonu O.O."/>
            <person name="Crabtree J."/>
            <person name="Gotia H.T."/>
            <person name="Virji A.Z."/>
            <person name="Reynes C."/>
            <person name="Colinge J."/>
            <person name="Kumar V."/>
            <person name="Lawres L."/>
            <person name="Pazzi J.E."/>
            <person name="Pablo J.V."/>
            <person name="Hung C."/>
            <person name="Brancato J."/>
            <person name="Kumari P."/>
            <person name="Orvis J."/>
            <person name="Tretina K."/>
            <person name="Chibucos M."/>
            <person name="Ott S."/>
            <person name="Sadzewicz L."/>
            <person name="Sengamalay N."/>
            <person name="Shetty A.C."/>
            <person name="Su Q."/>
            <person name="Tallon L."/>
            <person name="Fraser C.M."/>
            <person name="Frutos R."/>
            <person name="Molina D.M."/>
            <person name="Krause P.J."/>
            <person name="Ben Mamoun C."/>
        </authorList>
    </citation>
    <scope>NUCLEOTIDE SEQUENCE [LARGE SCALE GENOMIC DNA]</scope>
    <source>
        <strain evidence="4 5">RI</strain>
    </source>
</reference>